<evidence type="ECO:0000313" key="2">
    <source>
        <dbReference type="Proteomes" id="UP001558613"/>
    </source>
</evidence>
<gene>
    <name evidence="1" type="ORF">QQF64_020679</name>
</gene>
<protein>
    <submittedName>
        <fullName evidence="1">Uncharacterized protein</fullName>
    </submittedName>
</protein>
<evidence type="ECO:0000313" key="1">
    <source>
        <dbReference type="EMBL" id="KAL1249674.1"/>
    </source>
</evidence>
<accession>A0ABR3LD90</accession>
<dbReference type="Proteomes" id="UP001558613">
    <property type="component" value="Unassembled WGS sequence"/>
</dbReference>
<organism evidence="1 2">
    <name type="scientific">Cirrhinus molitorella</name>
    <name type="common">mud carp</name>
    <dbReference type="NCBI Taxonomy" id="172907"/>
    <lineage>
        <taxon>Eukaryota</taxon>
        <taxon>Metazoa</taxon>
        <taxon>Chordata</taxon>
        <taxon>Craniata</taxon>
        <taxon>Vertebrata</taxon>
        <taxon>Euteleostomi</taxon>
        <taxon>Actinopterygii</taxon>
        <taxon>Neopterygii</taxon>
        <taxon>Teleostei</taxon>
        <taxon>Ostariophysi</taxon>
        <taxon>Cypriniformes</taxon>
        <taxon>Cyprinidae</taxon>
        <taxon>Labeoninae</taxon>
        <taxon>Labeonini</taxon>
        <taxon>Cirrhinus</taxon>
    </lineage>
</organism>
<proteinExistence type="predicted"/>
<keyword evidence="2" id="KW-1185">Reference proteome</keyword>
<dbReference type="EMBL" id="JAYMGO010000023">
    <property type="protein sequence ID" value="KAL1249674.1"/>
    <property type="molecule type" value="Genomic_DNA"/>
</dbReference>
<comment type="caution">
    <text evidence="1">The sequence shown here is derived from an EMBL/GenBank/DDBJ whole genome shotgun (WGS) entry which is preliminary data.</text>
</comment>
<name>A0ABR3LD90_9TELE</name>
<sequence>MMWDAGSFSLEPGIADGIHHMVTRVGGAESGCQSSAVSRIGASQTFNGWMGLLTSILPRRKHNRNTIIVFRRSEQQTTDVEAI</sequence>
<reference evidence="1 2" key="1">
    <citation type="submission" date="2023-09" db="EMBL/GenBank/DDBJ databases">
        <authorList>
            <person name="Wang M."/>
        </authorList>
    </citation>
    <scope>NUCLEOTIDE SEQUENCE [LARGE SCALE GENOMIC DNA]</scope>
    <source>
        <strain evidence="1">GT-2023</strain>
        <tissue evidence="1">Liver</tissue>
    </source>
</reference>